<evidence type="ECO:0000313" key="1">
    <source>
        <dbReference type="EMBL" id="SVA65086.1"/>
    </source>
</evidence>
<dbReference type="CDD" id="cd00448">
    <property type="entry name" value="YjgF_YER057c_UK114_family"/>
    <property type="match status" value="1"/>
</dbReference>
<dbReference type="SUPFAM" id="SSF55298">
    <property type="entry name" value="YjgF-like"/>
    <property type="match status" value="1"/>
</dbReference>
<organism evidence="1">
    <name type="scientific">marine metagenome</name>
    <dbReference type="NCBI Taxonomy" id="408172"/>
    <lineage>
        <taxon>unclassified sequences</taxon>
        <taxon>metagenomes</taxon>
        <taxon>ecological metagenomes</taxon>
    </lineage>
</organism>
<dbReference type="Pfam" id="PF01042">
    <property type="entry name" value="Ribonuc_L-PSP"/>
    <property type="match status" value="1"/>
</dbReference>
<gene>
    <name evidence="1" type="ORF">METZ01_LOCUS117940</name>
</gene>
<dbReference type="InterPro" id="IPR006175">
    <property type="entry name" value="YjgF/YER057c/UK114"/>
</dbReference>
<evidence type="ECO:0008006" key="2">
    <source>
        <dbReference type="Google" id="ProtNLM"/>
    </source>
</evidence>
<dbReference type="InterPro" id="IPR035959">
    <property type="entry name" value="RutC-like_sf"/>
</dbReference>
<dbReference type="Gene3D" id="3.30.1330.40">
    <property type="entry name" value="RutC-like"/>
    <property type="match status" value="1"/>
</dbReference>
<reference evidence="1" key="1">
    <citation type="submission" date="2018-05" db="EMBL/GenBank/DDBJ databases">
        <authorList>
            <person name="Lanie J.A."/>
            <person name="Ng W.-L."/>
            <person name="Kazmierczak K.M."/>
            <person name="Andrzejewski T.M."/>
            <person name="Davidsen T.M."/>
            <person name="Wayne K.J."/>
            <person name="Tettelin H."/>
            <person name="Glass J.I."/>
            <person name="Rusch D."/>
            <person name="Podicherti R."/>
            <person name="Tsui H.-C.T."/>
            <person name="Winkler M.E."/>
        </authorList>
    </citation>
    <scope>NUCLEOTIDE SEQUENCE</scope>
</reference>
<proteinExistence type="predicted"/>
<protein>
    <recommendedName>
        <fullName evidence="2">RidA family protein</fullName>
    </recommendedName>
</protein>
<sequence>MRITTVLGLLIVFAALANEASAQERQYINGRSASQSDGAPFSGAVLVGNTLYLSGMLGLSGGQRPANAEEEARNVLTSIQNTLEQASMSMDDLVSVQIFASDVGDYDAFNAVYRTFFTQEFPARAFLGSGTLLFDARFEVMGIAVRR</sequence>
<dbReference type="AlphaFoldDB" id="A0A381XJZ5"/>
<dbReference type="GO" id="GO:0019239">
    <property type="term" value="F:deaminase activity"/>
    <property type="evidence" value="ECO:0007669"/>
    <property type="project" value="TreeGrafter"/>
</dbReference>
<name>A0A381XJZ5_9ZZZZ</name>
<accession>A0A381XJZ5</accession>
<dbReference type="GO" id="GO:0005829">
    <property type="term" value="C:cytosol"/>
    <property type="evidence" value="ECO:0007669"/>
    <property type="project" value="TreeGrafter"/>
</dbReference>
<dbReference type="PANTHER" id="PTHR11803">
    <property type="entry name" value="2-IMINOBUTANOATE/2-IMINOPROPANOATE DEAMINASE RIDA"/>
    <property type="match status" value="1"/>
</dbReference>
<dbReference type="EMBL" id="UINC01015463">
    <property type="protein sequence ID" value="SVA65086.1"/>
    <property type="molecule type" value="Genomic_DNA"/>
</dbReference>
<dbReference type="PANTHER" id="PTHR11803:SF39">
    <property type="entry name" value="2-IMINOBUTANOATE_2-IMINOPROPANOATE DEAMINASE"/>
    <property type="match status" value="1"/>
</dbReference>